<proteinExistence type="inferred from homology"/>
<keyword evidence="5" id="KW-1185">Reference proteome</keyword>
<dbReference type="PROSITE" id="PS00086">
    <property type="entry name" value="CYTOCHROME_P450"/>
    <property type="match status" value="1"/>
</dbReference>
<name>A0A7J6VEA3_THATH</name>
<dbReference type="Pfam" id="PF00067">
    <property type="entry name" value="p450"/>
    <property type="match status" value="1"/>
</dbReference>
<dbReference type="PANTHER" id="PTHR47951:SF3">
    <property type="entry name" value="CYTOCHROME P450, FAMILY 706, SUBFAMILY A, POLYPEPTIDE 4"/>
    <property type="match status" value="1"/>
</dbReference>
<keyword evidence="1 2" id="KW-0349">Heme</keyword>
<gene>
    <name evidence="4" type="ORF">FRX31_027383</name>
</gene>
<evidence type="ECO:0000313" key="5">
    <source>
        <dbReference type="Proteomes" id="UP000554482"/>
    </source>
</evidence>
<dbReference type="EMBL" id="JABWDY010033988">
    <property type="protein sequence ID" value="KAF5183031.1"/>
    <property type="molecule type" value="Genomic_DNA"/>
</dbReference>
<dbReference type="OrthoDB" id="2789670at2759"/>
<feature type="binding site" description="axial binding residue" evidence="1">
    <location>
        <position position="450"/>
    </location>
    <ligand>
        <name>heme</name>
        <dbReference type="ChEBI" id="CHEBI:30413"/>
    </ligand>
    <ligandPart>
        <name>Fe</name>
        <dbReference type="ChEBI" id="CHEBI:18248"/>
    </ligandPart>
</feature>
<dbReference type="PANTHER" id="PTHR47951">
    <property type="entry name" value="OS08G0547900 PROTEIN"/>
    <property type="match status" value="1"/>
</dbReference>
<keyword evidence="3" id="KW-0472">Membrane</keyword>
<keyword evidence="1 2" id="KW-0408">Iron</keyword>
<dbReference type="GO" id="GO:0044550">
    <property type="term" value="P:secondary metabolite biosynthetic process"/>
    <property type="evidence" value="ECO:0007669"/>
    <property type="project" value="UniProtKB-ARBA"/>
</dbReference>
<reference evidence="4 5" key="1">
    <citation type="submission" date="2020-06" db="EMBL/GenBank/DDBJ databases">
        <title>Transcriptomic and genomic resources for Thalictrum thalictroides and T. hernandezii: Facilitating candidate gene discovery in an emerging model plant lineage.</title>
        <authorList>
            <person name="Arias T."/>
            <person name="Riano-Pachon D.M."/>
            <person name="Di Stilio V.S."/>
        </authorList>
    </citation>
    <scope>NUCLEOTIDE SEQUENCE [LARGE SCALE GENOMIC DNA]</scope>
    <source>
        <strain evidence="5">cv. WT478/WT964</strain>
        <tissue evidence="4">Leaves</tissue>
    </source>
</reference>
<protein>
    <submittedName>
        <fullName evidence="4">Cytochrome p450</fullName>
    </submittedName>
</protein>
<dbReference type="InterPro" id="IPR036396">
    <property type="entry name" value="Cyt_P450_sf"/>
</dbReference>
<dbReference type="InterPro" id="IPR017972">
    <property type="entry name" value="Cyt_P450_CS"/>
</dbReference>
<evidence type="ECO:0000313" key="4">
    <source>
        <dbReference type="EMBL" id="KAF5183031.1"/>
    </source>
</evidence>
<keyword evidence="2" id="KW-0560">Oxidoreductase</keyword>
<keyword evidence="2" id="KW-0503">Monooxygenase</keyword>
<evidence type="ECO:0000256" key="1">
    <source>
        <dbReference type="PIRSR" id="PIRSR602401-1"/>
    </source>
</evidence>
<dbReference type="Gene3D" id="1.10.630.10">
    <property type="entry name" value="Cytochrome P450"/>
    <property type="match status" value="1"/>
</dbReference>
<dbReference type="SUPFAM" id="SSF48264">
    <property type="entry name" value="Cytochrome P450"/>
    <property type="match status" value="1"/>
</dbReference>
<keyword evidence="3" id="KW-0812">Transmembrane</keyword>
<comment type="similarity">
    <text evidence="2">Belongs to the cytochrome P450 family.</text>
</comment>
<dbReference type="GO" id="GO:0004497">
    <property type="term" value="F:monooxygenase activity"/>
    <property type="evidence" value="ECO:0007669"/>
    <property type="project" value="UniProtKB-KW"/>
</dbReference>
<accession>A0A7J6VEA3</accession>
<comment type="cofactor">
    <cofactor evidence="1">
        <name>heme</name>
        <dbReference type="ChEBI" id="CHEBI:30413"/>
    </cofactor>
</comment>
<dbReference type="GO" id="GO:0016705">
    <property type="term" value="F:oxidoreductase activity, acting on paired donors, with incorporation or reduction of molecular oxygen"/>
    <property type="evidence" value="ECO:0007669"/>
    <property type="project" value="InterPro"/>
</dbReference>
<dbReference type="PRINTS" id="PR00463">
    <property type="entry name" value="EP450I"/>
</dbReference>
<keyword evidence="1 2" id="KW-0479">Metal-binding</keyword>
<evidence type="ECO:0000256" key="2">
    <source>
        <dbReference type="RuleBase" id="RU000461"/>
    </source>
</evidence>
<evidence type="ECO:0000256" key="3">
    <source>
        <dbReference type="SAM" id="Phobius"/>
    </source>
</evidence>
<feature type="transmembrane region" description="Helical" evidence="3">
    <location>
        <begin position="12"/>
        <end position="32"/>
    </location>
</feature>
<dbReference type="PRINTS" id="PR00385">
    <property type="entry name" value="P450"/>
</dbReference>
<dbReference type="CDD" id="cd11073">
    <property type="entry name" value="CYP76-like"/>
    <property type="match status" value="1"/>
</dbReference>
<dbReference type="Proteomes" id="UP000554482">
    <property type="component" value="Unassembled WGS sequence"/>
</dbReference>
<dbReference type="FunFam" id="1.10.630.10:FF:000207">
    <property type="entry name" value="Putative cytochrome P450 superfamily protein"/>
    <property type="match status" value="1"/>
</dbReference>
<keyword evidence="3" id="KW-1133">Transmembrane helix</keyword>
<comment type="caution">
    <text evidence="4">The sequence shown here is derived from an EMBL/GenBank/DDBJ whole genome shotgun (WGS) entry which is preliminary data.</text>
</comment>
<dbReference type="GO" id="GO:0020037">
    <property type="term" value="F:heme binding"/>
    <property type="evidence" value="ECO:0007669"/>
    <property type="project" value="InterPro"/>
</dbReference>
<dbReference type="GO" id="GO:0005506">
    <property type="term" value="F:iron ion binding"/>
    <property type="evidence" value="ECO:0007669"/>
    <property type="project" value="InterPro"/>
</dbReference>
<sequence length="512" mass="58069">MVLLSNQGDYYTNAVIICFIALSVILWFNWVFKKPKKKNPPLPPGPRGLPLIGNLLSLEPNLPSCLAKLSKPFGPIIKINIGTRLCIVINSASVAKQVLKDHDTIFANRDISAVAYAGSFGGTDLVWSPLGDHWRMLRKICVRELLSNSRLDSLYDHRRNEVRDMVNKIYSENCKPLNIGDQIFLAMFSVMSNMMWGGTLQGEEKKHFTAEFREVLESLIPLIMAPNISDLFPVLAMFDIQGLARKMKNINRWFATKFDFVIDRRLGMNDQDEKKDFLQVLLQFKEYGDQKTPFTTTHIKGLFLDMLGAGTKSSSSTVEWAMSELLIQPELMRKAQEELEQVVGMDNIVEESHCPKLHFLNAIVKETLRLHPVGPLLVPRCPSESCIIGGYMVPKGAKIFVNGWAIQRDPAYWNKPLEFKPERFLGSDNEYDFIGSKHSYIPFGSGRRVCVGIPMAERMIPYLLGTLLHSFNWKMPEGTTVDLSETFGLELRKTIPLIAIPTPRLSNQKLYK</sequence>
<dbReference type="InterPro" id="IPR001128">
    <property type="entry name" value="Cyt_P450"/>
</dbReference>
<feature type="transmembrane region" description="Helical" evidence="3">
    <location>
        <begin position="219"/>
        <end position="238"/>
    </location>
</feature>
<dbReference type="InterPro" id="IPR002401">
    <property type="entry name" value="Cyt_P450_E_grp-I"/>
</dbReference>
<dbReference type="AlphaFoldDB" id="A0A7J6VEA3"/>
<organism evidence="4 5">
    <name type="scientific">Thalictrum thalictroides</name>
    <name type="common">Rue-anemone</name>
    <name type="synonym">Anemone thalictroides</name>
    <dbReference type="NCBI Taxonomy" id="46969"/>
    <lineage>
        <taxon>Eukaryota</taxon>
        <taxon>Viridiplantae</taxon>
        <taxon>Streptophyta</taxon>
        <taxon>Embryophyta</taxon>
        <taxon>Tracheophyta</taxon>
        <taxon>Spermatophyta</taxon>
        <taxon>Magnoliopsida</taxon>
        <taxon>Ranunculales</taxon>
        <taxon>Ranunculaceae</taxon>
        <taxon>Thalictroideae</taxon>
        <taxon>Thalictrum</taxon>
    </lineage>
</organism>